<dbReference type="GO" id="GO:0006744">
    <property type="term" value="P:ubiquinone biosynthetic process"/>
    <property type="evidence" value="ECO:0007669"/>
    <property type="project" value="InterPro"/>
</dbReference>
<name>A0A2W5P5G4_VARPD</name>
<dbReference type="InterPro" id="IPR038989">
    <property type="entry name" value="UbiJ"/>
</dbReference>
<dbReference type="PANTHER" id="PTHR38693">
    <property type="entry name" value="UBIQUINONE BIOSYNTHESIS PROTEIN UBIJ"/>
    <property type="match status" value="1"/>
</dbReference>
<comment type="caution">
    <text evidence="2">The sequence shown here is derived from an EMBL/GenBank/DDBJ whole genome shotgun (WGS) entry which is preliminary data.</text>
</comment>
<reference evidence="2 3" key="1">
    <citation type="submission" date="2017-08" db="EMBL/GenBank/DDBJ databases">
        <title>Infants hospitalized years apart are colonized by the same room-sourced microbial strains.</title>
        <authorList>
            <person name="Brooks B."/>
            <person name="Olm M.R."/>
            <person name="Firek B.A."/>
            <person name="Baker R."/>
            <person name="Thomas B.C."/>
            <person name="Morowitz M.J."/>
            <person name="Banfield J.F."/>
        </authorList>
    </citation>
    <scope>NUCLEOTIDE SEQUENCE [LARGE SCALE GENOMIC DNA]</scope>
    <source>
        <strain evidence="2">S2_005_003_R2_41</strain>
    </source>
</reference>
<evidence type="ECO:0000313" key="3">
    <source>
        <dbReference type="Proteomes" id="UP000249135"/>
    </source>
</evidence>
<evidence type="ECO:0000313" key="2">
    <source>
        <dbReference type="EMBL" id="PZQ61022.1"/>
    </source>
</evidence>
<protein>
    <recommendedName>
        <fullName evidence="1">SCP2 domain-containing protein</fullName>
    </recommendedName>
</protein>
<dbReference type="EMBL" id="QFPP01000679">
    <property type="protein sequence ID" value="PZQ61022.1"/>
    <property type="molecule type" value="Genomic_DNA"/>
</dbReference>
<dbReference type="PANTHER" id="PTHR38693:SF1">
    <property type="entry name" value="UBIQUINONE BIOSYNTHESIS ACCESSORY FACTOR UBIJ"/>
    <property type="match status" value="1"/>
</dbReference>
<dbReference type="Proteomes" id="UP000249135">
    <property type="component" value="Unassembled WGS sequence"/>
</dbReference>
<organism evidence="2 3">
    <name type="scientific">Variovorax paradoxus</name>
    <dbReference type="NCBI Taxonomy" id="34073"/>
    <lineage>
        <taxon>Bacteria</taxon>
        <taxon>Pseudomonadati</taxon>
        <taxon>Pseudomonadota</taxon>
        <taxon>Betaproteobacteria</taxon>
        <taxon>Burkholderiales</taxon>
        <taxon>Comamonadaceae</taxon>
        <taxon>Variovorax</taxon>
    </lineage>
</organism>
<evidence type="ECO:0000259" key="1">
    <source>
        <dbReference type="Pfam" id="PF02036"/>
    </source>
</evidence>
<dbReference type="InterPro" id="IPR003033">
    <property type="entry name" value="SCP2_sterol-bd_dom"/>
</dbReference>
<feature type="domain" description="SCP2" evidence="1">
    <location>
        <begin position="40"/>
        <end position="129"/>
    </location>
</feature>
<gene>
    <name evidence="2" type="ORF">DI563_29250</name>
</gene>
<accession>A0A2W5P5G4</accession>
<sequence length="186" mass="20250">MATPSSPFAFLEEFAARIGERLQPPAWAIHEVQHRAVLFINHVLQQEPEAQDRLARQQGRVVLVQWRKIQVRVVATPAGLLDLAPETAIPDLTLTVAEASPLALAGATLRGDKPAVQIEGDVQLAAEINWLVDHVRWDIEDDLARLIGDAPAHAIGTAARRVTGALREFIDKAAKPRSARSSSSAE</sequence>
<proteinExistence type="predicted"/>
<dbReference type="AlphaFoldDB" id="A0A2W5P5G4"/>
<dbReference type="Pfam" id="PF02036">
    <property type="entry name" value="SCP2"/>
    <property type="match status" value="1"/>
</dbReference>